<feature type="region of interest" description="Disordered" evidence="1">
    <location>
        <begin position="1"/>
        <end position="39"/>
    </location>
</feature>
<dbReference type="Proteomes" id="UP000001292">
    <property type="component" value="Unassembled WGS sequence"/>
</dbReference>
<protein>
    <submittedName>
        <fullName evidence="2">GM10928</fullName>
    </submittedName>
</protein>
<dbReference type="HOGENOM" id="CLU_1662638_0_0_1"/>
<evidence type="ECO:0000313" key="3">
    <source>
        <dbReference type="Proteomes" id="UP000001292"/>
    </source>
</evidence>
<proteinExistence type="predicted"/>
<name>B4I4N1_DROSE</name>
<feature type="region of interest" description="Disordered" evidence="1">
    <location>
        <begin position="70"/>
        <end position="132"/>
    </location>
</feature>
<organism evidence="3">
    <name type="scientific">Drosophila sechellia</name>
    <name type="common">Fruit fly</name>
    <dbReference type="NCBI Taxonomy" id="7238"/>
    <lineage>
        <taxon>Eukaryota</taxon>
        <taxon>Metazoa</taxon>
        <taxon>Ecdysozoa</taxon>
        <taxon>Arthropoda</taxon>
        <taxon>Hexapoda</taxon>
        <taxon>Insecta</taxon>
        <taxon>Pterygota</taxon>
        <taxon>Neoptera</taxon>
        <taxon>Endopterygota</taxon>
        <taxon>Diptera</taxon>
        <taxon>Brachycera</taxon>
        <taxon>Muscomorpha</taxon>
        <taxon>Ephydroidea</taxon>
        <taxon>Drosophilidae</taxon>
        <taxon>Drosophila</taxon>
        <taxon>Sophophora</taxon>
    </lineage>
</organism>
<dbReference type="GO" id="GO:0048190">
    <property type="term" value="P:wing disc dorsal/ventral pattern formation"/>
    <property type="evidence" value="ECO:0007669"/>
    <property type="project" value="EnsemblMetazoa"/>
</dbReference>
<feature type="compositionally biased region" description="Basic and acidic residues" evidence="1">
    <location>
        <begin position="70"/>
        <end position="81"/>
    </location>
</feature>
<feature type="compositionally biased region" description="Basic and acidic residues" evidence="1">
    <location>
        <begin position="98"/>
        <end position="126"/>
    </location>
</feature>
<reference evidence="2 3" key="1">
    <citation type="journal article" date="2007" name="Nature">
        <title>Evolution of genes and genomes on the Drosophila phylogeny.</title>
        <authorList>
            <consortium name="Drosophila 12 Genomes Consortium"/>
            <person name="Clark A.G."/>
            <person name="Eisen M.B."/>
            <person name="Smith D.R."/>
            <person name="Bergman C.M."/>
            <person name="Oliver B."/>
            <person name="Markow T.A."/>
            <person name="Kaufman T.C."/>
            <person name="Kellis M."/>
            <person name="Gelbart W."/>
            <person name="Iyer V.N."/>
            <person name="Pollard D.A."/>
            <person name="Sackton T.B."/>
            <person name="Larracuente A.M."/>
            <person name="Singh N.D."/>
            <person name="Abad J.P."/>
            <person name="Abt D.N."/>
            <person name="Adryan B."/>
            <person name="Aguade M."/>
            <person name="Akashi H."/>
            <person name="Anderson W.W."/>
            <person name="Aquadro C.F."/>
            <person name="Ardell D.H."/>
            <person name="Arguello R."/>
            <person name="Artieri C.G."/>
            <person name="Barbash D.A."/>
            <person name="Barker D."/>
            <person name="Barsanti P."/>
            <person name="Batterham P."/>
            <person name="Batzoglou S."/>
            <person name="Begun D."/>
            <person name="Bhutkar A."/>
            <person name="Blanco E."/>
            <person name="Bosak S.A."/>
            <person name="Bradley R.K."/>
            <person name="Brand A.D."/>
            <person name="Brent M.R."/>
            <person name="Brooks A.N."/>
            <person name="Brown R.H."/>
            <person name="Butlin R.K."/>
            <person name="Caggese C."/>
            <person name="Calvi B.R."/>
            <person name="Bernardo de Carvalho A."/>
            <person name="Caspi A."/>
            <person name="Castrezana S."/>
            <person name="Celniker S.E."/>
            <person name="Chang J.L."/>
            <person name="Chapple C."/>
            <person name="Chatterji S."/>
            <person name="Chinwalla A."/>
            <person name="Civetta A."/>
            <person name="Clifton S.W."/>
            <person name="Comeron J.M."/>
            <person name="Costello J.C."/>
            <person name="Coyne J.A."/>
            <person name="Daub J."/>
            <person name="David R.G."/>
            <person name="Delcher A.L."/>
            <person name="Delehaunty K."/>
            <person name="Do C.B."/>
            <person name="Ebling H."/>
            <person name="Edwards K."/>
            <person name="Eickbush T."/>
            <person name="Evans J.D."/>
            <person name="Filipski A."/>
            <person name="Findeiss S."/>
            <person name="Freyhult E."/>
            <person name="Fulton L."/>
            <person name="Fulton R."/>
            <person name="Garcia A.C."/>
            <person name="Gardiner A."/>
            <person name="Garfield D.A."/>
            <person name="Garvin B.E."/>
            <person name="Gibson G."/>
            <person name="Gilbert D."/>
            <person name="Gnerre S."/>
            <person name="Godfrey J."/>
            <person name="Good R."/>
            <person name="Gotea V."/>
            <person name="Gravely B."/>
            <person name="Greenberg A.J."/>
            <person name="Griffiths-Jones S."/>
            <person name="Gross S."/>
            <person name="Guigo R."/>
            <person name="Gustafson E.A."/>
            <person name="Haerty W."/>
            <person name="Hahn M.W."/>
            <person name="Halligan D.L."/>
            <person name="Halpern A.L."/>
            <person name="Halter G.M."/>
            <person name="Han M.V."/>
            <person name="Heger A."/>
            <person name="Hillier L."/>
            <person name="Hinrichs A.S."/>
            <person name="Holmes I."/>
            <person name="Hoskins R.A."/>
            <person name="Hubisz M.J."/>
            <person name="Hultmark D."/>
            <person name="Huntley M.A."/>
            <person name="Jaffe D.B."/>
            <person name="Jagadeeshan S."/>
            <person name="Jeck W.R."/>
            <person name="Johnson J."/>
            <person name="Jones C.D."/>
            <person name="Jordan W.C."/>
            <person name="Karpen G.H."/>
            <person name="Kataoka E."/>
            <person name="Keightley P.D."/>
            <person name="Kheradpour P."/>
            <person name="Kirkness E.F."/>
            <person name="Koerich L.B."/>
            <person name="Kristiansen K."/>
            <person name="Kudrna D."/>
            <person name="Kulathinal R.J."/>
            <person name="Kumar S."/>
            <person name="Kwok R."/>
            <person name="Lander E."/>
            <person name="Langley C.H."/>
            <person name="Lapoint R."/>
            <person name="Lazzaro B.P."/>
            <person name="Lee S.J."/>
            <person name="Levesque L."/>
            <person name="Li R."/>
            <person name="Lin C.F."/>
            <person name="Lin M.F."/>
            <person name="Lindblad-Toh K."/>
            <person name="Llopart A."/>
            <person name="Long M."/>
            <person name="Low L."/>
            <person name="Lozovsky E."/>
            <person name="Lu J."/>
            <person name="Luo M."/>
            <person name="Machado C.A."/>
            <person name="Makalowski W."/>
            <person name="Marzo M."/>
            <person name="Matsuda M."/>
            <person name="Matzkin L."/>
            <person name="McAllister B."/>
            <person name="McBride C.S."/>
            <person name="McKernan B."/>
            <person name="McKernan K."/>
            <person name="Mendez-Lago M."/>
            <person name="Minx P."/>
            <person name="Mollenhauer M.U."/>
            <person name="Montooth K."/>
            <person name="Mount S.M."/>
            <person name="Mu X."/>
            <person name="Myers E."/>
            <person name="Negre B."/>
            <person name="Newfeld S."/>
            <person name="Nielsen R."/>
            <person name="Noor M.A."/>
            <person name="O'Grady P."/>
            <person name="Pachter L."/>
            <person name="Papaceit M."/>
            <person name="Parisi M.J."/>
            <person name="Parisi M."/>
            <person name="Parts L."/>
            <person name="Pedersen J.S."/>
            <person name="Pesole G."/>
            <person name="Phillippy A.M."/>
            <person name="Ponting C.P."/>
            <person name="Pop M."/>
            <person name="Porcelli D."/>
            <person name="Powell J.R."/>
            <person name="Prohaska S."/>
            <person name="Pruitt K."/>
            <person name="Puig M."/>
            <person name="Quesneville H."/>
            <person name="Ram K.R."/>
            <person name="Rand D."/>
            <person name="Rasmussen M.D."/>
            <person name="Reed L.K."/>
            <person name="Reenan R."/>
            <person name="Reily A."/>
            <person name="Remington K.A."/>
            <person name="Rieger T.T."/>
            <person name="Ritchie M.G."/>
            <person name="Robin C."/>
            <person name="Rogers Y.H."/>
            <person name="Rohde C."/>
            <person name="Rozas J."/>
            <person name="Rubenfield M.J."/>
            <person name="Ruiz A."/>
            <person name="Russo S."/>
            <person name="Salzberg S.L."/>
            <person name="Sanchez-Gracia A."/>
            <person name="Saranga D.J."/>
            <person name="Sato H."/>
            <person name="Schaeffer S.W."/>
            <person name="Schatz M.C."/>
            <person name="Schlenke T."/>
            <person name="Schwartz R."/>
            <person name="Segarra C."/>
            <person name="Singh R.S."/>
            <person name="Sirot L."/>
            <person name="Sirota M."/>
            <person name="Sisneros N.B."/>
            <person name="Smith C.D."/>
            <person name="Smith T.F."/>
            <person name="Spieth J."/>
            <person name="Stage D.E."/>
            <person name="Stark A."/>
            <person name="Stephan W."/>
            <person name="Strausberg R.L."/>
            <person name="Strempel S."/>
            <person name="Sturgill D."/>
            <person name="Sutton G."/>
            <person name="Sutton G.G."/>
            <person name="Tao W."/>
            <person name="Teichmann S."/>
            <person name="Tobari Y.N."/>
            <person name="Tomimura Y."/>
            <person name="Tsolas J.M."/>
            <person name="Valente V.L."/>
            <person name="Venter E."/>
            <person name="Venter J.C."/>
            <person name="Vicario S."/>
            <person name="Vieira F.G."/>
            <person name="Vilella A.J."/>
            <person name="Villasante A."/>
            <person name="Walenz B."/>
            <person name="Wang J."/>
            <person name="Wasserman M."/>
            <person name="Watts T."/>
            <person name="Wilson D."/>
            <person name="Wilson R.K."/>
            <person name="Wing R.A."/>
            <person name="Wolfner M.F."/>
            <person name="Wong A."/>
            <person name="Wong G.K."/>
            <person name="Wu C.I."/>
            <person name="Wu G."/>
            <person name="Yamamoto D."/>
            <person name="Yang H.P."/>
            <person name="Yang S.P."/>
            <person name="Yorke J.A."/>
            <person name="Yoshida K."/>
            <person name="Zdobnov E."/>
            <person name="Zhang P."/>
            <person name="Zhang Y."/>
            <person name="Zimin A.V."/>
            <person name="Baldwin J."/>
            <person name="Abdouelleil A."/>
            <person name="Abdulkadir J."/>
            <person name="Abebe A."/>
            <person name="Abera B."/>
            <person name="Abreu J."/>
            <person name="Acer S.C."/>
            <person name="Aftuck L."/>
            <person name="Alexander A."/>
            <person name="An P."/>
            <person name="Anderson E."/>
            <person name="Anderson S."/>
            <person name="Arachi H."/>
            <person name="Azer M."/>
            <person name="Bachantsang P."/>
            <person name="Barry A."/>
            <person name="Bayul T."/>
            <person name="Berlin A."/>
            <person name="Bessette D."/>
            <person name="Bloom T."/>
            <person name="Blye J."/>
            <person name="Boguslavskiy L."/>
            <person name="Bonnet C."/>
            <person name="Boukhgalter B."/>
            <person name="Bourzgui I."/>
            <person name="Brown A."/>
            <person name="Cahill P."/>
            <person name="Channer S."/>
            <person name="Cheshatsang Y."/>
            <person name="Chuda L."/>
            <person name="Citroen M."/>
            <person name="Collymore A."/>
            <person name="Cooke P."/>
            <person name="Costello M."/>
            <person name="D'Aco K."/>
            <person name="Daza R."/>
            <person name="De Haan G."/>
            <person name="DeGray S."/>
            <person name="DeMaso C."/>
            <person name="Dhargay N."/>
            <person name="Dooley K."/>
            <person name="Dooley E."/>
            <person name="Doricent M."/>
            <person name="Dorje P."/>
            <person name="Dorjee K."/>
            <person name="Dupes A."/>
            <person name="Elong R."/>
            <person name="Falk J."/>
            <person name="Farina A."/>
            <person name="Faro S."/>
            <person name="Ferguson D."/>
            <person name="Fisher S."/>
            <person name="Foley C.D."/>
            <person name="Franke A."/>
            <person name="Friedrich D."/>
            <person name="Gadbois L."/>
            <person name="Gearin G."/>
            <person name="Gearin C.R."/>
            <person name="Giannoukos G."/>
            <person name="Goode T."/>
            <person name="Graham J."/>
            <person name="Grandbois E."/>
            <person name="Grewal S."/>
            <person name="Gyaltsen K."/>
            <person name="Hafez N."/>
            <person name="Hagos B."/>
            <person name="Hall J."/>
            <person name="Henson C."/>
            <person name="Hollinger A."/>
            <person name="Honan T."/>
            <person name="Huard M.D."/>
            <person name="Hughes L."/>
            <person name="Hurhula B."/>
            <person name="Husby M.E."/>
            <person name="Kamat A."/>
            <person name="Kanga B."/>
            <person name="Kashin S."/>
            <person name="Khazanovich D."/>
            <person name="Kisner P."/>
            <person name="Lance K."/>
            <person name="Lara M."/>
            <person name="Lee W."/>
            <person name="Lennon N."/>
            <person name="Letendre F."/>
            <person name="LeVine R."/>
            <person name="Lipovsky A."/>
            <person name="Liu X."/>
            <person name="Liu J."/>
            <person name="Liu S."/>
            <person name="Lokyitsang T."/>
            <person name="Lokyitsang Y."/>
            <person name="Lubonja R."/>
            <person name="Lui A."/>
            <person name="MacDonald P."/>
            <person name="Magnisalis V."/>
            <person name="Maru K."/>
            <person name="Matthews C."/>
            <person name="McCusker W."/>
            <person name="McDonough S."/>
            <person name="Mehta T."/>
            <person name="Meldrim J."/>
            <person name="Meneus L."/>
            <person name="Mihai O."/>
            <person name="Mihalev A."/>
            <person name="Mihova T."/>
            <person name="Mittelman R."/>
            <person name="Mlenga V."/>
            <person name="Montmayeur A."/>
            <person name="Mulrain L."/>
            <person name="Navidi A."/>
            <person name="Naylor J."/>
            <person name="Negash T."/>
            <person name="Nguyen T."/>
            <person name="Nguyen N."/>
            <person name="Nicol R."/>
            <person name="Norbu C."/>
            <person name="Norbu N."/>
            <person name="Novod N."/>
            <person name="O'Neill B."/>
            <person name="Osman S."/>
            <person name="Markiewicz E."/>
            <person name="Oyono O.L."/>
            <person name="Patti C."/>
            <person name="Phunkhang P."/>
            <person name="Pierre F."/>
            <person name="Priest M."/>
            <person name="Raghuraman S."/>
            <person name="Rege F."/>
            <person name="Reyes R."/>
            <person name="Rise C."/>
            <person name="Rogov P."/>
            <person name="Ross K."/>
            <person name="Ryan E."/>
            <person name="Settipalli S."/>
            <person name="Shea T."/>
            <person name="Sherpa N."/>
            <person name="Shi L."/>
            <person name="Shih D."/>
            <person name="Sparrow T."/>
            <person name="Spaulding J."/>
            <person name="Stalker J."/>
            <person name="Stange-Thomann N."/>
            <person name="Stavropoulos S."/>
            <person name="Stone C."/>
            <person name="Strader C."/>
            <person name="Tesfaye S."/>
            <person name="Thomson T."/>
            <person name="Thoulutsang Y."/>
            <person name="Thoulutsang D."/>
            <person name="Topham K."/>
            <person name="Topping I."/>
            <person name="Tsamla T."/>
            <person name="Vassiliev H."/>
            <person name="Vo A."/>
            <person name="Wangchuk T."/>
            <person name="Wangdi T."/>
            <person name="Weiand M."/>
            <person name="Wilkinson J."/>
            <person name="Wilson A."/>
            <person name="Yadav S."/>
            <person name="Young G."/>
            <person name="Yu Q."/>
            <person name="Zembek L."/>
            <person name="Zhong D."/>
            <person name="Zimmer A."/>
            <person name="Zwirko Z."/>
            <person name="Jaffe D.B."/>
            <person name="Alvarez P."/>
            <person name="Brockman W."/>
            <person name="Butler J."/>
            <person name="Chin C."/>
            <person name="Gnerre S."/>
            <person name="Grabherr M."/>
            <person name="Kleber M."/>
            <person name="Mauceli E."/>
            <person name="MacCallum I."/>
        </authorList>
    </citation>
    <scope>NUCLEOTIDE SEQUENCE [LARGE SCALE GENOMIC DNA]</scope>
    <source>
        <strain evidence="3">Rob3c / Tucson 14021-0248.25</strain>
    </source>
</reference>
<feature type="compositionally biased region" description="Polar residues" evidence="1">
    <location>
        <begin position="1"/>
        <end position="16"/>
    </location>
</feature>
<evidence type="ECO:0000313" key="2">
    <source>
        <dbReference type="EMBL" id="EDW55174.1"/>
    </source>
</evidence>
<dbReference type="EMBL" id="CH480821">
    <property type="protein sequence ID" value="EDW55174.1"/>
    <property type="molecule type" value="Genomic_DNA"/>
</dbReference>
<accession>B4I4N1</accession>
<gene>
    <name evidence="2" type="primary">Dsec\GM10928</name>
    <name evidence="2" type="ORF">Dsec_GM10928</name>
</gene>
<sequence>MTSTELKIGLTTSARPSSRVLKSPGGGHTNIFSEPDVAVPAPRAKYNQQNSSKLNVCMGSTDLNEVVERIREGGLHPEGRRPSPPHPASPRSSVNEPSGHRMERHAGECHPADSRRADSGYRECAQEQKQPAQHLMTYHHILRTGLRDQKTINNLNFGL</sequence>
<dbReference type="AlphaFoldDB" id="B4I4N1"/>
<dbReference type="STRING" id="7238.B4I4N1"/>
<keyword evidence="3" id="KW-1185">Reference proteome</keyword>
<evidence type="ECO:0000256" key="1">
    <source>
        <dbReference type="SAM" id="MobiDB-lite"/>
    </source>
</evidence>